<dbReference type="Proteomes" id="UP001189429">
    <property type="component" value="Unassembled WGS sequence"/>
</dbReference>
<evidence type="ECO:0000256" key="1">
    <source>
        <dbReference type="SAM" id="MobiDB-lite"/>
    </source>
</evidence>
<reference evidence="2" key="1">
    <citation type="submission" date="2023-10" db="EMBL/GenBank/DDBJ databases">
        <authorList>
            <person name="Chen Y."/>
            <person name="Shah S."/>
            <person name="Dougan E. K."/>
            <person name="Thang M."/>
            <person name="Chan C."/>
        </authorList>
    </citation>
    <scope>NUCLEOTIDE SEQUENCE [LARGE SCALE GENOMIC DNA]</scope>
</reference>
<feature type="compositionally biased region" description="Low complexity" evidence="1">
    <location>
        <begin position="1"/>
        <end position="12"/>
    </location>
</feature>
<feature type="region of interest" description="Disordered" evidence="1">
    <location>
        <begin position="1"/>
        <end position="136"/>
    </location>
</feature>
<feature type="compositionally biased region" description="Gly residues" evidence="1">
    <location>
        <begin position="109"/>
        <end position="120"/>
    </location>
</feature>
<protein>
    <submittedName>
        <fullName evidence="2">Uncharacterized protein</fullName>
    </submittedName>
</protein>
<feature type="non-terminal residue" evidence="2">
    <location>
        <position position="1"/>
    </location>
</feature>
<proteinExistence type="predicted"/>
<evidence type="ECO:0000313" key="2">
    <source>
        <dbReference type="EMBL" id="CAK0825568.1"/>
    </source>
</evidence>
<accession>A0ABN9S1G4</accession>
<name>A0ABN9S1G4_9DINO</name>
<sequence length="136" mass="13374">VASLAQRPAAAAQGPCRRLLPGCGRRAQGRRAAGSRGASAAGGGRDPRATGALARQQPPGKITGGGAARGGHGDRGRRNAAPRDGRRLGHEEVGGRAGRRAARSRGEGRPAGGARPGLGGRRQVCSGPPAACAGPA</sequence>
<keyword evidence="3" id="KW-1185">Reference proteome</keyword>
<organism evidence="2 3">
    <name type="scientific">Prorocentrum cordatum</name>
    <dbReference type="NCBI Taxonomy" id="2364126"/>
    <lineage>
        <taxon>Eukaryota</taxon>
        <taxon>Sar</taxon>
        <taxon>Alveolata</taxon>
        <taxon>Dinophyceae</taxon>
        <taxon>Prorocentrales</taxon>
        <taxon>Prorocentraceae</taxon>
        <taxon>Prorocentrum</taxon>
    </lineage>
</organism>
<gene>
    <name evidence="2" type="ORF">PCOR1329_LOCUS25666</name>
</gene>
<dbReference type="EMBL" id="CAUYUJ010009002">
    <property type="protein sequence ID" value="CAK0825568.1"/>
    <property type="molecule type" value="Genomic_DNA"/>
</dbReference>
<feature type="compositionally biased region" description="Basic and acidic residues" evidence="1">
    <location>
        <begin position="71"/>
        <end position="94"/>
    </location>
</feature>
<feature type="compositionally biased region" description="Low complexity" evidence="1">
    <location>
        <begin position="24"/>
        <end position="39"/>
    </location>
</feature>
<comment type="caution">
    <text evidence="2">The sequence shown here is derived from an EMBL/GenBank/DDBJ whole genome shotgun (WGS) entry which is preliminary data.</text>
</comment>
<feature type="compositionally biased region" description="Low complexity" evidence="1">
    <location>
        <begin position="127"/>
        <end position="136"/>
    </location>
</feature>
<feature type="non-terminal residue" evidence="2">
    <location>
        <position position="136"/>
    </location>
</feature>
<evidence type="ECO:0000313" key="3">
    <source>
        <dbReference type="Proteomes" id="UP001189429"/>
    </source>
</evidence>